<dbReference type="RefSeq" id="WP_163889137.1">
    <property type="nucleotide sequence ID" value="NZ_JAAFYS010000001.1"/>
</dbReference>
<feature type="signal peptide" evidence="1">
    <location>
        <begin position="1"/>
        <end position="27"/>
    </location>
</feature>
<feature type="chain" id="PRO_5025503372" evidence="1">
    <location>
        <begin position="28"/>
        <end position="325"/>
    </location>
</feature>
<protein>
    <submittedName>
        <fullName evidence="2">DUF2927 domain-containing protein</fullName>
    </submittedName>
</protein>
<keyword evidence="1" id="KW-0732">Signal</keyword>
<dbReference type="Proteomes" id="UP000474757">
    <property type="component" value="Unassembled WGS sequence"/>
</dbReference>
<comment type="caution">
    <text evidence="2">The sequence shown here is derived from an EMBL/GenBank/DDBJ whole genome shotgun (WGS) entry which is preliminary data.</text>
</comment>
<name>A0A6B2JND8_9RHOB</name>
<evidence type="ECO:0000313" key="2">
    <source>
        <dbReference type="EMBL" id="NDU99547.1"/>
    </source>
</evidence>
<organism evidence="2 3">
    <name type="scientific">Pseudoroseicyclus tamaricis</name>
    <dbReference type="NCBI Taxonomy" id="2705421"/>
    <lineage>
        <taxon>Bacteria</taxon>
        <taxon>Pseudomonadati</taxon>
        <taxon>Pseudomonadota</taxon>
        <taxon>Alphaproteobacteria</taxon>
        <taxon>Rhodobacterales</taxon>
        <taxon>Paracoccaceae</taxon>
        <taxon>Pseudoroseicyclus</taxon>
    </lineage>
</organism>
<evidence type="ECO:0000256" key="1">
    <source>
        <dbReference type="SAM" id="SignalP"/>
    </source>
</evidence>
<dbReference type="PROSITE" id="PS51257">
    <property type="entry name" value="PROKAR_LIPOPROTEIN"/>
    <property type="match status" value="1"/>
</dbReference>
<dbReference type="EMBL" id="JAAGAB010000001">
    <property type="protein sequence ID" value="NDU99547.1"/>
    <property type="molecule type" value="Genomic_DNA"/>
</dbReference>
<evidence type="ECO:0000313" key="3">
    <source>
        <dbReference type="Proteomes" id="UP000474757"/>
    </source>
</evidence>
<dbReference type="Pfam" id="PF11150">
    <property type="entry name" value="DUF2927"/>
    <property type="match status" value="1"/>
</dbReference>
<proteinExistence type="predicted"/>
<accession>A0A6B2JND8</accession>
<keyword evidence="3" id="KW-1185">Reference proteome</keyword>
<reference evidence="2 3" key="1">
    <citation type="submission" date="2020-02" db="EMBL/GenBank/DDBJ databases">
        <title>Pseudoroseicyclus tamarix, sp. nov., isolated from offshore sediment of a Tamarix chinensis forest.</title>
        <authorList>
            <person name="Gai Y."/>
        </authorList>
    </citation>
    <scope>NUCLEOTIDE SEQUENCE [LARGE SCALE GENOMIC DNA]</scope>
    <source>
        <strain evidence="2 3">CLL3-39</strain>
    </source>
</reference>
<dbReference type="AlphaFoldDB" id="A0A6B2JND8"/>
<dbReference type="InterPro" id="IPR021323">
    <property type="entry name" value="DUF2927"/>
</dbReference>
<sequence length="325" mass="34581">MRAGWARRYVALAGLAALLGCSEPQSTAVTAPRPVPAPAAVVVPPPAPVPAGPSAASADLAAYYRREEARLLSQGLLRTDGGGVDTPFTDTMLARNFISIALYDEYVETTGGAYEARPTASVLNRWEQPITFNVEAGPSVPAAQAASDRANVAAYASRLSRLTGLPMSVSPVQGQGNFHVLLLGEDDRAGYAPRIRTLLPGISESSLRAILTPPRDTYCLVISFADRSGNAFGSALALIRAEHPDLLRLACLHEELAQGLGLPNDSASARPSIFNDDQEFALLTRQDELLLRILYDRRLRPGMSAAEATPLVTQIARELTVSGPI</sequence>
<gene>
    <name evidence="2" type="ORF">GZA08_01005</name>
</gene>